<gene>
    <name evidence="6" type="primary">LOC102205433</name>
</gene>
<evidence type="ECO:0000313" key="5">
    <source>
        <dbReference type="Proteomes" id="UP000695023"/>
    </source>
</evidence>
<dbReference type="GO" id="GO:0030833">
    <property type="term" value="P:regulation of actin filament polymerization"/>
    <property type="evidence" value="ECO:0007669"/>
    <property type="project" value="TreeGrafter"/>
</dbReference>
<evidence type="ECO:0000256" key="3">
    <source>
        <dbReference type="SAM" id="MobiDB-lite"/>
    </source>
</evidence>
<proteinExistence type="predicted"/>
<dbReference type="GO" id="GO:0030427">
    <property type="term" value="C:site of polarized growth"/>
    <property type="evidence" value="ECO:0007669"/>
    <property type="project" value="TreeGrafter"/>
</dbReference>
<organism evidence="5 6">
    <name type="scientific">Pundamilia nyererei</name>
    <dbReference type="NCBI Taxonomy" id="303518"/>
    <lineage>
        <taxon>Eukaryota</taxon>
        <taxon>Metazoa</taxon>
        <taxon>Chordata</taxon>
        <taxon>Craniata</taxon>
        <taxon>Vertebrata</taxon>
        <taxon>Euteleostomi</taxon>
        <taxon>Actinopterygii</taxon>
        <taxon>Neopterygii</taxon>
        <taxon>Teleostei</taxon>
        <taxon>Neoteleostei</taxon>
        <taxon>Acanthomorphata</taxon>
        <taxon>Ovalentaria</taxon>
        <taxon>Cichlomorphae</taxon>
        <taxon>Cichliformes</taxon>
        <taxon>Cichlidae</taxon>
        <taxon>African cichlids</taxon>
        <taxon>Pseudocrenilabrinae</taxon>
        <taxon>Haplochromini</taxon>
        <taxon>Pundamilia</taxon>
    </lineage>
</organism>
<dbReference type="Proteomes" id="UP000695023">
    <property type="component" value="Unplaced"/>
</dbReference>
<dbReference type="GO" id="GO:0005884">
    <property type="term" value="C:actin filament"/>
    <property type="evidence" value="ECO:0007669"/>
    <property type="project" value="TreeGrafter"/>
</dbReference>
<dbReference type="AlphaFoldDB" id="A0A9Y3VYW0"/>
<dbReference type="PRINTS" id="PR01887">
    <property type="entry name" value="SPECTRNALPHA"/>
</dbReference>
<keyword evidence="1 2" id="KW-0728">SH3 domain</keyword>
<evidence type="ECO:0000256" key="1">
    <source>
        <dbReference type="ARBA" id="ARBA00022443"/>
    </source>
</evidence>
<dbReference type="GeneID" id="102205433"/>
<dbReference type="SMART" id="SM00326">
    <property type="entry name" value="SH3"/>
    <property type="match status" value="1"/>
</dbReference>
<protein>
    <submittedName>
        <fullName evidence="6">Hematopoietic lineage cell-specific protein-like</fullName>
    </submittedName>
</protein>
<sequence>MLNYKSSNSTFQEEPEYEEPPALPPRLDDFEEPGAPPLPERSIDVDDDDGEYEDIGHPPPLPPQRKADENDYEDLTCGQKAIAIYDYIGEADDEISFNPDDIIYNIEMIDEGWWKGQCHGRTGLFPAAYVQLIE</sequence>
<dbReference type="GO" id="GO:0005886">
    <property type="term" value="C:plasma membrane"/>
    <property type="evidence" value="ECO:0007669"/>
    <property type="project" value="TreeGrafter"/>
</dbReference>
<evidence type="ECO:0000256" key="2">
    <source>
        <dbReference type="PROSITE-ProRule" id="PRU00192"/>
    </source>
</evidence>
<dbReference type="GO" id="GO:0030864">
    <property type="term" value="C:cortical actin cytoskeleton"/>
    <property type="evidence" value="ECO:0007669"/>
    <property type="project" value="TreeGrafter"/>
</dbReference>
<dbReference type="PANTHER" id="PTHR10829">
    <property type="entry name" value="CORTACTIN AND DREBRIN"/>
    <property type="match status" value="1"/>
</dbReference>
<evidence type="ECO:0000259" key="4">
    <source>
        <dbReference type="PROSITE" id="PS50002"/>
    </source>
</evidence>
<dbReference type="GO" id="GO:0016477">
    <property type="term" value="P:cell migration"/>
    <property type="evidence" value="ECO:0007669"/>
    <property type="project" value="TreeGrafter"/>
</dbReference>
<dbReference type="InterPro" id="IPR036028">
    <property type="entry name" value="SH3-like_dom_sf"/>
</dbReference>
<dbReference type="SUPFAM" id="SSF50044">
    <property type="entry name" value="SH3-domain"/>
    <property type="match status" value="1"/>
</dbReference>
<name>A0A9Y3VYW0_9CICH</name>
<dbReference type="FunFam" id="2.30.30.40:FF:000398">
    <property type="entry name" value="Hematopoietic cell-specific Lyn substrate 1"/>
    <property type="match status" value="1"/>
</dbReference>
<dbReference type="Pfam" id="PF14604">
    <property type="entry name" value="SH3_9"/>
    <property type="match status" value="1"/>
</dbReference>
<evidence type="ECO:0000313" key="6">
    <source>
        <dbReference type="RefSeq" id="XP_005755983.1"/>
    </source>
</evidence>
<dbReference type="PRINTS" id="PR00452">
    <property type="entry name" value="SH3DOMAIN"/>
</dbReference>
<dbReference type="GO" id="GO:0051015">
    <property type="term" value="F:actin filament binding"/>
    <property type="evidence" value="ECO:0007669"/>
    <property type="project" value="TreeGrafter"/>
</dbReference>
<feature type="region of interest" description="Disordered" evidence="3">
    <location>
        <begin position="1"/>
        <end position="72"/>
    </location>
</feature>
<feature type="compositionally biased region" description="Polar residues" evidence="3">
    <location>
        <begin position="1"/>
        <end position="12"/>
    </location>
</feature>
<reference evidence="6" key="1">
    <citation type="submission" date="2025-08" db="UniProtKB">
        <authorList>
            <consortium name="RefSeq"/>
        </authorList>
    </citation>
    <scope>IDENTIFICATION</scope>
</reference>
<keyword evidence="5" id="KW-1185">Reference proteome</keyword>
<dbReference type="RefSeq" id="XP_005755983.1">
    <property type="nucleotide sequence ID" value="XM_005755926.2"/>
</dbReference>
<dbReference type="PANTHER" id="PTHR10829:SF5">
    <property type="entry name" value="HEMATOPOIETIC LINEAGE CELL-SPECIFIC PROTEIN"/>
    <property type="match status" value="1"/>
</dbReference>
<dbReference type="Gene3D" id="2.30.30.40">
    <property type="entry name" value="SH3 Domains"/>
    <property type="match status" value="1"/>
</dbReference>
<feature type="domain" description="SH3" evidence="4">
    <location>
        <begin position="76"/>
        <end position="134"/>
    </location>
</feature>
<dbReference type="PROSITE" id="PS50002">
    <property type="entry name" value="SH3"/>
    <property type="match status" value="1"/>
</dbReference>
<accession>A0A9Y3VYW0</accession>
<dbReference type="InterPro" id="IPR001452">
    <property type="entry name" value="SH3_domain"/>
</dbReference>